<gene>
    <name evidence="2" type="ORF">HK100_012525</name>
</gene>
<dbReference type="Proteomes" id="UP001211907">
    <property type="component" value="Unassembled WGS sequence"/>
</dbReference>
<evidence type="ECO:0000313" key="3">
    <source>
        <dbReference type="Proteomes" id="UP001211907"/>
    </source>
</evidence>
<keyword evidence="3" id="KW-1185">Reference proteome</keyword>
<protein>
    <submittedName>
        <fullName evidence="2">Uncharacterized protein</fullName>
    </submittedName>
</protein>
<name>A0AAD5XLX0_9FUNG</name>
<evidence type="ECO:0000313" key="2">
    <source>
        <dbReference type="EMBL" id="KAJ3138504.1"/>
    </source>
</evidence>
<comment type="caution">
    <text evidence="2">The sequence shown here is derived from an EMBL/GenBank/DDBJ whole genome shotgun (WGS) entry which is preliminary data.</text>
</comment>
<accession>A0AAD5XLX0</accession>
<feature type="compositionally biased region" description="Polar residues" evidence="1">
    <location>
        <begin position="9"/>
        <end position="47"/>
    </location>
</feature>
<proteinExistence type="predicted"/>
<feature type="region of interest" description="Disordered" evidence="1">
    <location>
        <begin position="1"/>
        <end position="54"/>
    </location>
</feature>
<feature type="region of interest" description="Disordered" evidence="1">
    <location>
        <begin position="100"/>
        <end position="125"/>
    </location>
</feature>
<dbReference type="EMBL" id="JADGJH010000091">
    <property type="protein sequence ID" value="KAJ3138504.1"/>
    <property type="molecule type" value="Genomic_DNA"/>
</dbReference>
<dbReference type="AlphaFoldDB" id="A0AAD5XLX0"/>
<evidence type="ECO:0000256" key="1">
    <source>
        <dbReference type="SAM" id="MobiDB-lite"/>
    </source>
</evidence>
<reference evidence="2" key="1">
    <citation type="submission" date="2020-05" db="EMBL/GenBank/DDBJ databases">
        <title>Phylogenomic resolution of chytrid fungi.</title>
        <authorList>
            <person name="Stajich J.E."/>
            <person name="Amses K."/>
            <person name="Simmons R."/>
            <person name="Seto K."/>
            <person name="Myers J."/>
            <person name="Bonds A."/>
            <person name="Quandt C.A."/>
            <person name="Barry K."/>
            <person name="Liu P."/>
            <person name="Grigoriev I."/>
            <person name="Longcore J.E."/>
            <person name="James T.Y."/>
        </authorList>
    </citation>
    <scope>NUCLEOTIDE SEQUENCE</scope>
    <source>
        <strain evidence="2">JEL0513</strain>
    </source>
</reference>
<sequence>MQAEEFKNNHQSYFKNAQQSTKQHAMKSNATVESSATDKQPDNQANQPLEAKDFEMAKNPTNSELFQASDKSELKTVAQFDNITNPKATTRPILSEISVPEPLRLGGSKKRLGLGMNGGKGKKSK</sequence>
<organism evidence="2 3">
    <name type="scientific">Physocladia obscura</name>
    <dbReference type="NCBI Taxonomy" id="109957"/>
    <lineage>
        <taxon>Eukaryota</taxon>
        <taxon>Fungi</taxon>
        <taxon>Fungi incertae sedis</taxon>
        <taxon>Chytridiomycota</taxon>
        <taxon>Chytridiomycota incertae sedis</taxon>
        <taxon>Chytridiomycetes</taxon>
        <taxon>Chytridiales</taxon>
        <taxon>Chytriomycetaceae</taxon>
        <taxon>Physocladia</taxon>
    </lineage>
</organism>